<dbReference type="CDD" id="cd22907">
    <property type="entry name" value="HFD_NFYB"/>
    <property type="match status" value="1"/>
</dbReference>
<evidence type="ECO:0000259" key="4">
    <source>
        <dbReference type="Pfam" id="PF00808"/>
    </source>
</evidence>
<dbReference type="AlphaFoldDB" id="A0ABD3UGQ0"/>
<dbReference type="PANTHER" id="PTHR11064:SF115">
    <property type="entry name" value="NUCLEAR TRANSCRIPTION FACTOR Y SUBUNIT B-9"/>
    <property type="match status" value="1"/>
</dbReference>
<accession>A0ABD3UGQ0</accession>
<dbReference type="InterPro" id="IPR009072">
    <property type="entry name" value="Histone-fold"/>
</dbReference>
<keyword evidence="3" id="KW-0804">Transcription</keyword>
<sequence length="79" mass="9241">MRRALPPNAKISNDAKEAVQHCVTEFISFITSEAIQKCQHEGRRIIKPEDVISAMEELGFDDYKEPLDLFLKKYRMRDQ</sequence>
<organism evidence="5 6">
    <name type="scientific">Penstemon smallii</name>
    <dbReference type="NCBI Taxonomy" id="265156"/>
    <lineage>
        <taxon>Eukaryota</taxon>
        <taxon>Viridiplantae</taxon>
        <taxon>Streptophyta</taxon>
        <taxon>Embryophyta</taxon>
        <taxon>Tracheophyta</taxon>
        <taxon>Spermatophyta</taxon>
        <taxon>Magnoliopsida</taxon>
        <taxon>eudicotyledons</taxon>
        <taxon>Gunneridae</taxon>
        <taxon>Pentapetalae</taxon>
        <taxon>asterids</taxon>
        <taxon>lamiids</taxon>
        <taxon>Lamiales</taxon>
        <taxon>Plantaginaceae</taxon>
        <taxon>Cheloneae</taxon>
        <taxon>Penstemon</taxon>
    </lineage>
</organism>
<keyword evidence="2" id="KW-0805">Transcription regulation</keyword>
<name>A0ABD3UGQ0_9LAMI</name>
<dbReference type="InterPro" id="IPR003958">
    <property type="entry name" value="CBFA_NFYB_domain"/>
</dbReference>
<protein>
    <recommendedName>
        <fullName evidence="4">Transcription factor CBF/NF-Y/archaeal histone domain-containing protein</fullName>
    </recommendedName>
</protein>
<keyword evidence="6" id="KW-1185">Reference proteome</keyword>
<evidence type="ECO:0000256" key="3">
    <source>
        <dbReference type="ARBA" id="ARBA00023163"/>
    </source>
</evidence>
<dbReference type="PANTHER" id="PTHR11064">
    <property type="entry name" value="CCAAT-BINDING TRANSCRIPTION FACTOR-RELATED"/>
    <property type="match status" value="1"/>
</dbReference>
<gene>
    <name evidence="5" type="ORF">ACJIZ3_010539</name>
</gene>
<evidence type="ECO:0000256" key="2">
    <source>
        <dbReference type="ARBA" id="ARBA00023015"/>
    </source>
</evidence>
<evidence type="ECO:0000313" key="6">
    <source>
        <dbReference type="Proteomes" id="UP001634393"/>
    </source>
</evidence>
<dbReference type="PRINTS" id="PR00615">
    <property type="entry name" value="CCAATSUBUNTA"/>
</dbReference>
<comment type="similarity">
    <text evidence="1">Belongs to the NFYB/HAP3 subunit family.</text>
</comment>
<dbReference type="Proteomes" id="UP001634393">
    <property type="component" value="Unassembled WGS sequence"/>
</dbReference>
<comment type="caution">
    <text evidence="5">The sequence shown here is derived from an EMBL/GenBank/DDBJ whole genome shotgun (WGS) entry which is preliminary data.</text>
</comment>
<evidence type="ECO:0000256" key="1">
    <source>
        <dbReference type="ARBA" id="ARBA00009053"/>
    </source>
</evidence>
<dbReference type="Gene3D" id="1.10.20.10">
    <property type="entry name" value="Histone, subunit A"/>
    <property type="match status" value="1"/>
</dbReference>
<proteinExistence type="inferred from homology"/>
<reference evidence="5 6" key="1">
    <citation type="submission" date="2024-12" db="EMBL/GenBank/DDBJ databases">
        <title>The unique morphological basis and parallel evolutionary history of personate flowers in Penstemon.</title>
        <authorList>
            <person name="Depatie T.H."/>
            <person name="Wessinger C.A."/>
        </authorList>
    </citation>
    <scope>NUCLEOTIDE SEQUENCE [LARGE SCALE GENOMIC DNA]</scope>
    <source>
        <strain evidence="5">WTNN_2</strain>
        <tissue evidence="5">Leaf</tissue>
    </source>
</reference>
<dbReference type="EMBL" id="JBJXBP010000001">
    <property type="protein sequence ID" value="KAL3848657.1"/>
    <property type="molecule type" value="Genomic_DNA"/>
</dbReference>
<dbReference type="InterPro" id="IPR027113">
    <property type="entry name" value="Transc_fact_NFYB/HAP3"/>
</dbReference>
<feature type="domain" description="Transcription factor CBF/NF-Y/archaeal histone" evidence="4">
    <location>
        <begin position="1"/>
        <end position="55"/>
    </location>
</feature>
<dbReference type="SUPFAM" id="SSF47113">
    <property type="entry name" value="Histone-fold"/>
    <property type="match status" value="1"/>
</dbReference>
<evidence type="ECO:0000313" key="5">
    <source>
        <dbReference type="EMBL" id="KAL3848657.1"/>
    </source>
</evidence>
<dbReference type="Pfam" id="PF00808">
    <property type="entry name" value="CBFD_NFYB_HMF"/>
    <property type="match status" value="1"/>
</dbReference>